<feature type="domain" description="IPT/TIG" evidence="3">
    <location>
        <begin position="933"/>
        <end position="1014"/>
    </location>
</feature>
<dbReference type="Gene3D" id="2.60.40.10">
    <property type="entry name" value="Immunoglobulins"/>
    <property type="match status" value="9"/>
</dbReference>
<feature type="domain" description="IPT/TIG" evidence="3">
    <location>
        <begin position="849"/>
        <end position="931"/>
    </location>
</feature>
<evidence type="ECO:0000259" key="3">
    <source>
        <dbReference type="SMART" id="SM00429"/>
    </source>
</evidence>
<protein>
    <recommendedName>
        <fullName evidence="3">IPT/TIG domain-containing protein</fullName>
    </recommendedName>
</protein>
<dbReference type="Pfam" id="PF01833">
    <property type="entry name" value="TIG"/>
    <property type="match status" value="9"/>
</dbReference>
<dbReference type="Proteomes" id="UP000288547">
    <property type="component" value="Unassembled WGS sequence"/>
</dbReference>
<dbReference type="InterPro" id="IPR014756">
    <property type="entry name" value="Ig_E-set"/>
</dbReference>
<evidence type="ECO:0000313" key="4">
    <source>
        <dbReference type="EMBL" id="RWZ46294.1"/>
    </source>
</evidence>
<dbReference type="GO" id="GO:0005975">
    <property type="term" value="P:carbohydrate metabolic process"/>
    <property type="evidence" value="ECO:0007669"/>
    <property type="project" value="UniProtKB-ARBA"/>
</dbReference>
<feature type="domain" description="IPT/TIG" evidence="3">
    <location>
        <begin position="1016"/>
        <end position="1100"/>
    </location>
</feature>
<dbReference type="RefSeq" id="WP_166409100.1">
    <property type="nucleotide sequence ID" value="NZ_RZNB01000007.1"/>
</dbReference>
<feature type="domain" description="IPT/TIG" evidence="3">
    <location>
        <begin position="1189"/>
        <end position="1275"/>
    </location>
</feature>
<evidence type="ECO:0000313" key="5">
    <source>
        <dbReference type="Proteomes" id="UP000288547"/>
    </source>
</evidence>
<organism evidence="4 5">
    <name type="scientific">Labedella phragmitis</name>
    <dbReference type="NCBI Taxonomy" id="2498849"/>
    <lineage>
        <taxon>Bacteria</taxon>
        <taxon>Bacillati</taxon>
        <taxon>Actinomycetota</taxon>
        <taxon>Actinomycetes</taxon>
        <taxon>Micrococcales</taxon>
        <taxon>Microbacteriaceae</taxon>
        <taxon>Labedella</taxon>
    </lineage>
</organism>
<keyword evidence="2" id="KW-1133">Transmembrane helix</keyword>
<dbReference type="CDD" id="cd00102">
    <property type="entry name" value="IPT"/>
    <property type="match status" value="6"/>
</dbReference>
<dbReference type="NCBIfam" id="NF033766">
    <property type="entry name" value="choice_anch_G"/>
    <property type="match status" value="1"/>
</dbReference>
<dbReference type="CDD" id="cd00603">
    <property type="entry name" value="IPT_PCSR"/>
    <property type="match status" value="1"/>
</dbReference>
<keyword evidence="1" id="KW-0732">Signal</keyword>
<proteinExistence type="predicted"/>
<reference evidence="4 5" key="1">
    <citation type="submission" date="2018-12" db="EMBL/GenBank/DDBJ databases">
        <authorList>
            <person name="Li F."/>
        </authorList>
    </citation>
    <scope>NUCLEOTIDE SEQUENCE [LARGE SCALE GENOMIC DNA]</scope>
    <source>
        <strain evidence="4 5">11W25H-1</strain>
    </source>
</reference>
<feature type="transmembrane region" description="Helical" evidence="2">
    <location>
        <begin position="1277"/>
        <end position="1305"/>
    </location>
</feature>
<dbReference type="PANTHER" id="PTHR46769:SF2">
    <property type="entry name" value="FIBROCYSTIN-L ISOFORM 2 PRECURSOR-RELATED"/>
    <property type="match status" value="1"/>
</dbReference>
<evidence type="ECO:0000256" key="2">
    <source>
        <dbReference type="SAM" id="Phobius"/>
    </source>
</evidence>
<dbReference type="EMBL" id="RZNB01000007">
    <property type="protein sequence ID" value="RWZ46294.1"/>
    <property type="molecule type" value="Genomic_DNA"/>
</dbReference>
<keyword evidence="5" id="KW-1185">Reference proteome</keyword>
<name>A0A444PPD7_9MICO</name>
<dbReference type="SUPFAM" id="SSF81296">
    <property type="entry name" value="E set domains"/>
    <property type="match status" value="9"/>
</dbReference>
<feature type="domain" description="IPT/TIG" evidence="3">
    <location>
        <begin position="756"/>
        <end position="847"/>
    </location>
</feature>
<comment type="caution">
    <text evidence="4">The sequence shown here is derived from an EMBL/GenBank/DDBJ whole genome shotgun (WGS) entry which is preliminary data.</text>
</comment>
<dbReference type="InterPro" id="IPR047900">
    <property type="entry name" value="Choice_anch_G"/>
</dbReference>
<dbReference type="InterPro" id="IPR002909">
    <property type="entry name" value="IPT_dom"/>
</dbReference>
<feature type="domain" description="IPT/TIG" evidence="3">
    <location>
        <begin position="673"/>
        <end position="754"/>
    </location>
</feature>
<accession>A0A444PPD7</accession>
<feature type="domain" description="IPT/TIG" evidence="3">
    <location>
        <begin position="1102"/>
        <end position="1183"/>
    </location>
</feature>
<dbReference type="InterPro" id="IPR013783">
    <property type="entry name" value="Ig-like_fold"/>
</dbReference>
<dbReference type="SMART" id="SM00429">
    <property type="entry name" value="IPT"/>
    <property type="match status" value="9"/>
</dbReference>
<evidence type="ECO:0000256" key="1">
    <source>
        <dbReference type="ARBA" id="ARBA00022729"/>
    </source>
</evidence>
<sequence>MVSTIFASAGAGAASAAPGDRAQAEALFLSGDGLIDLDTIAELAGPFSQFTPGSAENAPLDVSALGLIELGLGLQLFGGNDVLDLGATGQYTATSADGAVAASGLITGTGAIAVGNGSPEQRTSLDLGPVLDDVAADGVVDALALELDALTARAASERGATGATTDGDYQVAGGRLRISAPALTRVVTGLQDTVAGTEAAVDGLAADGGPIDSTVDGLLGGIAAILDDALVGLVSLDAPAVTATLDVDLSSVVADAIADDFVSGPVTIDLGAGEILVDLDELYTLNELAPNTRLLDDPVVNAQITEAISDILTDQLPTAVVGAVSDVLDETTLTIDIAAAVEALGLPLGDLAITIVGSVGGFLGSEGESAPVVDLDGTEILGLDLGVILAPITDYVTASIVPAVGGVLAGALDLQGLETAVTATGTGAVTALTPLVDLLGEIVRITINVQERPGSFRHPAGADATSFTQTAVRVEVLPGAADVVTLDLASATVTAAPLAAPTVGSVAPDRGPETGGTEVTITGTGFDELSGPEAVLFGDTPAASYVVVSDTEITAVTPPNAPATVPVTVTNPDGASTPGEFTFFPLTDITGVDPGTGSEEGGDAVTITGSCFTGATDVLFGGTPAAEFQVVSDTEIVATTAAGTGTVDVTVVNPTECGDATLEDAFVFVPEGAAVVTGLEPDRGPEVGGTLVTITGSGFAEATGVLVDGEPATDVEIVSDTEIELTTPAHAPGTVDVQVVTDVGASAPADFTYYGVTTVDTVDPDAGPIAGGTTVVITGSCFTGATGVLFGDVPATSFVVDSDTRITAVVPAGAVPGAVDVTVIGAGECADGGEDGPGTLPDGFEYVGVPVVTDLDPARGPVTGGTEVTITGSGLATTTAVSFGGVPATDIRVVSDEEIVATSPASEVTGPVEVLVTTAGGSVDAGDFDYFDVGRATAIDPDRGPETGGTEVTITGEGLADTTGVSFGGVPAESFEVVDDSTVVAVTPAHRPEVVDVVLTNDAGESEPVGFEFYDVAAIDDVEPGIGPAAGGTTVTITGSCFTGATAVFFGGVEASSFVVVSDTEIRAVTPAGASGVVDVTVLGAGECGEATAPDGFQYTDAPIVTSVAPDRGPVDGGTLVTITGEGLSDTTAVTFDGVEGTRLTVVSATEVTVFSPPHPAGTVDLVVVDPDGASVPVSFTYVGADAPIPGGTGVGVVTPPSGPAGGGTTVTITGTCFTGAQAVYFGDSPAAGFTVVSDTEIRAVSPAGSGSVDVTVIGSADCGSGTLSDAFTYQTALAVTGAGGSGLVLLALLLFLAGAAGVWFSTRRVALR</sequence>
<keyword evidence="2" id="KW-0812">Transmembrane</keyword>
<dbReference type="PANTHER" id="PTHR46769">
    <property type="entry name" value="POLYCYSTIC KIDNEY AND HEPATIC DISEASE 1 (AUTOSOMAL RECESSIVE)-LIKE 1"/>
    <property type="match status" value="1"/>
</dbReference>
<feature type="domain" description="IPT/TIG" evidence="3">
    <location>
        <begin position="586"/>
        <end position="669"/>
    </location>
</feature>
<keyword evidence="2" id="KW-0472">Membrane</keyword>
<gene>
    <name evidence="4" type="ORF">ELQ90_14650</name>
</gene>
<feature type="domain" description="IPT/TIG" evidence="3">
    <location>
        <begin position="500"/>
        <end position="584"/>
    </location>
</feature>
<dbReference type="InterPro" id="IPR052387">
    <property type="entry name" value="Fibrocystin"/>
</dbReference>